<name>A0ABP8NCC2_9BACT</name>
<comment type="caution">
    <text evidence="2">The sequence shown here is derived from an EMBL/GenBank/DDBJ whole genome shotgun (WGS) entry which is preliminary data.</text>
</comment>
<accession>A0ABP8NCC2</accession>
<feature type="chain" id="PRO_5046848872" description="Lipoprotein" evidence="1">
    <location>
        <begin position="17"/>
        <end position="76"/>
    </location>
</feature>
<evidence type="ECO:0000313" key="3">
    <source>
        <dbReference type="Proteomes" id="UP001500067"/>
    </source>
</evidence>
<proteinExistence type="predicted"/>
<protein>
    <recommendedName>
        <fullName evidence="4">Lipoprotein</fullName>
    </recommendedName>
</protein>
<organism evidence="2 3">
    <name type="scientific">Nemorincola caseinilytica</name>
    <dbReference type="NCBI Taxonomy" id="2054315"/>
    <lineage>
        <taxon>Bacteria</taxon>
        <taxon>Pseudomonadati</taxon>
        <taxon>Bacteroidota</taxon>
        <taxon>Chitinophagia</taxon>
        <taxon>Chitinophagales</taxon>
        <taxon>Chitinophagaceae</taxon>
        <taxon>Nemorincola</taxon>
    </lineage>
</organism>
<keyword evidence="3" id="KW-1185">Reference proteome</keyword>
<reference evidence="3" key="1">
    <citation type="journal article" date="2019" name="Int. J. Syst. Evol. Microbiol.">
        <title>The Global Catalogue of Microorganisms (GCM) 10K type strain sequencing project: providing services to taxonomists for standard genome sequencing and annotation.</title>
        <authorList>
            <consortium name="The Broad Institute Genomics Platform"/>
            <consortium name="The Broad Institute Genome Sequencing Center for Infectious Disease"/>
            <person name="Wu L."/>
            <person name="Ma J."/>
        </authorList>
    </citation>
    <scope>NUCLEOTIDE SEQUENCE [LARGE SCALE GENOMIC DNA]</scope>
    <source>
        <strain evidence="3">JCM 32105</strain>
    </source>
</reference>
<keyword evidence="1" id="KW-0732">Signal</keyword>
<dbReference type="PROSITE" id="PS51257">
    <property type="entry name" value="PROKAR_LIPOPROTEIN"/>
    <property type="match status" value="1"/>
</dbReference>
<sequence>MKTTRIIMAFALTALAATVTSCRKDYTCTCTTVIGTTSTEKTHSINNSGYADARLSCQNYQDQANASLPGGTTCRL</sequence>
<gene>
    <name evidence="2" type="ORF">GCM10023093_16340</name>
</gene>
<feature type="signal peptide" evidence="1">
    <location>
        <begin position="1"/>
        <end position="16"/>
    </location>
</feature>
<dbReference type="Proteomes" id="UP001500067">
    <property type="component" value="Unassembled WGS sequence"/>
</dbReference>
<dbReference type="EMBL" id="BAABFA010000010">
    <property type="protein sequence ID" value="GAA4464956.1"/>
    <property type="molecule type" value="Genomic_DNA"/>
</dbReference>
<evidence type="ECO:0008006" key="4">
    <source>
        <dbReference type="Google" id="ProtNLM"/>
    </source>
</evidence>
<dbReference type="RefSeq" id="WP_345081354.1">
    <property type="nucleotide sequence ID" value="NZ_BAABFA010000010.1"/>
</dbReference>
<evidence type="ECO:0000313" key="2">
    <source>
        <dbReference type="EMBL" id="GAA4464956.1"/>
    </source>
</evidence>
<evidence type="ECO:0000256" key="1">
    <source>
        <dbReference type="SAM" id="SignalP"/>
    </source>
</evidence>